<protein>
    <submittedName>
        <fullName evidence="10">Homeobox domain-containing protein</fullName>
    </submittedName>
</protein>
<dbReference type="GO" id="GO:0030154">
    <property type="term" value="P:cell differentiation"/>
    <property type="evidence" value="ECO:0007669"/>
    <property type="project" value="TreeGrafter"/>
</dbReference>
<feature type="domain" description="Homeobox" evidence="8">
    <location>
        <begin position="123"/>
        <end position="183"/>
    </location>
</feature>
<dbReference type="SMART" id="SM00389">
    <property type="entry name" value="HOX"/>
    <property type="match status" value="1"/>
</dbReference>
<feature type="DNA-binding region" description="Homeobox" evidence="5">
    <location>
        <begin position="125"/>
        <end position="184"/>
    </location>
</feature>
<evidence type="ECO:0000256" key="2">
    <source>
        <dbReference type="ARBA" id="ARBA00023125"/>
    </source>
</evidence>
<evidence type="ECO:0000256" key="5">
    <source>
        <dbReference type="PROSITE-ProRule" id="PRU00108"/>
    </source>
</evidence>
<dbReference type="PROSITE" id="PS50071">
    <property type="entry name" value="HOMEOBOX_2"/>
    <property type="match status" value="1"/>
</dbReference>
<keyword evidence="9" id="KW-1185">Reference proteome</keyword>
<dbReference type="InterPro" id="IPR017970">
    <property type="entry name" value="Homeobox_CS"/>
</dbReference>
<feature type="compositionally biased region" description="Acidic residues" evidence="7">
    <location>
        <begin position="195"/>
        <end position="205"/>
    </location>
</feature>
<sequence length="233" mass="25717">MTQQLAQMASTQPDGFLALCEKVVAAAKQLPLSHQPRAMAIFTTPYFIPTLTLPTLNFPMPSVGPSSPPNLLNLAFPGLLPAFTPPTNLLPPLFPTPPSNESTGNKRPAPTSAANADTPQLPRKAKRTRTLYTPAQTAILLANYRKNNQLTRITRQKIAEETKLDVAQVNKWFQNRRNKQRKQKGSTSEESIGSAEEDGAMEESQDLDHIDQEKDEFSGDDDRKDEPPDQIAT</sequence>
<evidence type="ECO:0000313" key="9">
    <source>
        <dbReference type="Proteomes" id="UP000095287"/>
    </source>
</evidence>
<dbReference type="Proteomes" id="UP000095287">
    <property type="component" value="Unplaced"/>
</dbReference>
<evidence type="ECO:0000256" key="6">
    <source>
        <dbReference type="RuleBase" id="RU000682"/>
    </source>
</evidence>
<dbReference type="CDD" id="cd00086">
    <property type="entry name" value="homeodomain"/>
    <property type="match status" value="1"/>
</dbReference>
<dbReference type="InterPro" id="IPR009057">
    <property type="entry name" value="Homeodomain-like_sf"/>
</dbReference>
<reference evidence="10" key="1">
    <citation type="submission" date="2016-11" db="UniProtKB">
        <authorList>
            <consortium name="WormBaseParasite"/>
        </authorList>
    </citation>
    <scope>IDENTIFICATION</scope>
</reference>
<dbReference type="GO" id="GO:0000978">
    <property type="term" value="F:RNA polymerase II cis-regulatory region sequence-specific DNA binding"/>
    <property type="evidence" value="ECO:0007669"/>
    <property type="project" value="TreeGrafter"/>
</dbReference>
<organism evidence="9 10">
    <name type="scientific">Steinernema glaseri</name>
    <dbReference type="NCBI Taxonomy" id="37863"/>
    <lineage>
        <taxon>Eukaryota</taxon>
        <taxon>Metazoa</taxon>
        <taxon>Ecdysozoa</taxon>
        <taxon>Nematoda</taxon>
        <taxon>Chromadorea</taxon>
        <taxon>Rhabditida</taxon>
        <taxon>Tylenchina</taxon>
        <taxon>Panagrolaimomorpha</taxon>
        <taxon>Strongyloidoidea</taxon>
        <taxon>Steinernematidae</taxon>
        <taxon>Steinernema</taxon>
    </lineage>
</organism>
<feature type="compositionally biased region" description="Basic and acidic residues" evidence="7">
    <location>
        <begin position="206"/>
        <end position="227"/>
    </location>
</feature>
<evidence type="ECO:0000259" key="8">
    <source>
        <dbReference type="PROSITE" id="PS50071"/>
    </source>
</evidence>
<dbReference type="SUPFAM" id="SSF46689">
    <property type="entry name" value="Homeodomain-like"/>
    <property type="match status" value="1"/>
</dbReference>
<evidence type="ECO:0000256" key="3">
    <source>
        <dbReference type="ARBA" id="ARBA00023155"/>
    </source>
</evidence>
<dbReference type="GO" id="GO:0005634">
    <property type="term" value="C:nucleus"/>
    <property type="evidence" value="ECO:0007669"/>
    <property type="project" value="UniProtKB-SubCell"/>
</dbReference>
<comment type="subcellular location">
    <subcellularLocation>
        <location evidence="1 5 6">Nucleus</location>
    </subcellularLocation>
</comment>
<dbReference type="InterPro" id="IPR051000">
    <property type="entry name" value="Homeobox_DNA-bind_prot"/>
</dbReference>
<dbReference type="PROSITE" id="PS00027">
    <property type="entry name" value="HOMEOBOX_1"/>
    <property type="match status" value="1"/>
</dbReference>
<name>A0A1I7ZEJ2_9BILA</name>
<accession>A0A1I7ZEJ2</accession>
<dbReference type="Pfam" id="PF00046">
    <property type="entry name" value="Homeodomain"/>
    <property type="match status" value="1"/>
</dbReference>
<dbReference type="InterPro" id="IPR001356">
    <property type="entry name" value="HD"/>
</dbReference>
<proteinExistence type="predicted"/>
<feature type="region of interest" description="Disordered" evidence="7">
    <location>
        <begin position="90"/>
        <end position="131"/>
    </location>
</feature>
<dbReference type="PANTHER" id="PTHR24324">
    <property type="entry name" value="HOMEOBOX PROTEIN HHEX"/>
    <property type="match status" value="1"/>
</dbReference>
<dbReference type="Gene3D" id="1.10.10.60">
    <property type="entry name" value="Homeodomain-like"/>
    <property type="match status" value="1"/>
</dbReference>
<evidence type="ECO:0000256" key="1">
    <source>
        <dbReference type="ARBA" id="ARBA00004123"/>
    </source>
</evidence>
<evidence type="ECO:0000256" key="4">
    <source>
        <dbReference type="ARBA" id="ARBA00023242"/>
    </source>
</evidence>
<keyword evidence="2 5" id="KW-0238">DNA-binding</keyword>
<evidence type="ECO:0000256" key="7">
    <source>
        <dbReference type="SAM" id="MobiDB-lite"/>
    </source>
</evidence>
<evidence type="ECO:0000313" key="10">
    <source>
        <dbReference type="WBParaSite" id="L893_g25608.t1"/>
    </source>
</evidence>
<keyword evidence="4 5" id="KW-0539">Nucleus</keyword>
<dbReference type="GO" id="GO:0000981">
    <property type="term" value="F:DNA-binding transcription factor activity, RNA polymerase II-specific"/>
    <property type="evidence" value="ECO:0007669"/>
    <property type="project" value="InterPro"/>
</dbReference>
<dbReference type="PANTHER" id="PTHR24324:SF5">
    <property type="entry name" value="HEMATOPOIETICALLY-EXPRESSED HOMEOBOX PROTEIN HHEX"/>
    <property type="match status" value="1"/>
</dbReference>
<dbReference type="AlphaFoldDB" id="A0A1I7ZEJ2"/>
<keyword evidence="3 5" id="KW-0371">Homeobox</keyword>
<feature type="region of interest" description="Disordered" evidence="7">
    <location>
        <begin position="176"/>
        <end position="233"/>
    </location>
</feature>
<dbReference type="WBParaSite" id="L893_g25608.t1">
    <property type="protein sequence ID" value="L893_g25608.t1"/>
    <property type="gene ID" value="L893_g25608"/>
</dbReference>